<evidence type="ECO:0000313" key="7">
    <source>
        <dbReference type="Proteomes" id="UP000029223"/>
    </source>
</evidence>
<dbReference type="Gene3D" id="3.40.50.300">
    <property type="entry name" value="P-loop containing nucleotide triphosphate hydrolases"/>
    <property type="match status" value="1"/>
</dbReference>
<organism evidence="6 7">
    <name type="scientific">Vibrio variabilis</name>
    <dbReference type="NCBI Taxonomy" id="990271"/>
    <lineage>
        <taxon>Bacteria</taxon>
        <taxon>Pseudomonadati</taxon>
        <taxon>Pseudomonadota</taxon>
        <taxon>Gammaproteobacteria</taxon>
        <taxon>Vibrionales</taxon>
        <taxon>Vibrionaceae</taxon>
        <taxon>Vibrio</taxon>
    </lineage>
</organism>
<evidence type="ECO:0000259" key="5">
    <source>
        <dbReference type="Pfam" id="PF00005"/>
    </source>
</evidence>
<dbReference type="SUPFAM" id="SSF52540">
    <property type="entry name" value="P-loop containing nucleoside triphosphate hydrolases"/>
    <property type="match status" value="1"/>
</dbReference>
<reference evidence="7" key="1">
    <citation type="submission" date="2014-09" db="EMBL/GenBank/DDBJ databases">
        <title>Vibrio variabilis JCM 19239. (C206) whole genome shotgun sequence.</title>
        <authorList>
            <person name="Sawabe T."/>
            <person name="Meirelles P."/>
            <person name="Nakanishi M."/>
            <person name="Sayaka M."/>
            <person name="Hattori M."/>
            <person name="Ohkuma M."/>
        </authorList>
    </citation>
    <scope>NUCLEOTIDE SEQUENCE [LARGE SCALE GENOMIC DNA]</scope>
    <source>
        <strain evidence="7">JCM 19239</strain>
    </source>
</reference>
<dbReference type="InterPro" id="IPR003439">
    <property type="entry name" value="ABC_transporter-like_ATP-bd"/>
</dbReference>
<accession>A0ABQ0J7F1</accession>
<dbReference type="InterPro" id="IPR050319">
    <property type="entry name" value="ABC_transp_ATP-bind"/>
</dbReference>
<dbReference type="Proteomes" id="UP000029223">
    <property type="component" value="Unassembled WGS sequence"/>
</dbReference>
<keyword evidence="4 6" id="KW-0067">ATP-binding</keyword>
<comment type="caution">
    <text evidence="6">The sequence shown here is derived from an EMBL/GenBank/DDBJ whole genome shotgun (WGS) entry which is preliminary data.</text>
</comment>
<feature type="domain" description="ABC transporter" evidence="5">
    <location>
        <begin position="51"/>
        <end position="160"/>
    </location>
</feature>
<dbReference type="InterPro" id="IPR027417">
    <property type="entry name" value="P-loop_NTPase"/>
</dbReference>
<evidence type="ECO:0000256" key="3">
    <source>
        <dbReference type="ARBA" id="ARBA00022741"/>
    </source>
</evidence>
<gene>
    <name evidence="6" type="ORF">JCM19239_7292</name>
</gene>
<evidence type="ECO:0000256" key="2">
    <source>
        <dbReference type="ARBA" id="ARBA00022448"/>
    </source>
</evidence>
<dbReference type="GO" id="GO:0005524">
    <property type="term" value="F:ATP binding"/>
    <property type="evidence" value="ECO:0007669"/>
    <property type="project" value="UniProtKB-KW"/>
</dbReference>
<reference evidence="7" key="2">
    <citation type="submission" date="2014-09" db="EMBL/GenBank/DDBJ databases">
        <authorList>
            <consortium name="NBRP consortium"/>
            <person name="Sawabe T."/>
            <person name="Meirelles P."/>
            <person name="Nakanishi M."/>
            <person name="Sayaka M."/>
            <person name="Hattori M."/>
            <person name="Ohkuma M."/>
        </authorList>
    </citation>
    <scope>NUCLEOTIDE SEQUENCE [LARGE SCALE GENOMIC DNA]</scope>
    <source>
        <strain evidence="7">JCM 19239</strain>
    </source>
</reference>
<keyword evidence="2" id="KW-0813">Transport</keyword>
<sequence length="165" mass="17884">MPAISSEQASPFEQAKHADNTAVSCVLFDDVSVHHYSMPKWLGGTPFKALDKVSLKVAERSVAIVGPSGAGKSTMIELLFGLRAPQEGRIKVLGHTLPIASGKERLALCKQIQLIPQEPHTSLNPYYTVAQVLIEPLESLGIEGNHQQKAQRALEEVGLRPELLA</sequence>
<evidence type="ECO:0000313" key="6">
    <source>
        <dbReference type="EMBL" id="GAL24692.1"/>
    </source>
</evidence>
<protein>
    <submittedName>
        <fullName evidence="6">Oligopeptide transport ATP-binding protein OppF</fullName>
    </submittedName>
</protein>
<evidence type="ECO:0000256" key="4">
    <source>
        <dbReference type="ARBA" id="ARBA00022840"/>
    </source>
</evidence>
<keyword evidence="7" id="KW-1185">Reference proteome</keyword>
<comment type="similarity">
    <text evidence="1">Belongs to the ABC transporter superfamily.</text>
</comment>
<name>A0ABQ0J7F1_9VIBR</name>
<keyword evidence="3" id="KW-0547">Nucleotide-binding</keyword>
<dbReference type="PANTHER" id="PTHR43776:SF7">
    <property type="entry name" value="D,D-DIPEPTIDE TRANSPORT ATP-BINDING PROTEIN DDPF-RELATED"/>
    <property type="match status" value="1"/>
</dbReference>
<evidence type="ECO:0000256" key="1">
    <source>
        <dbReference type="ARBA" id="ARBA00005417"/>
    </source>
</evidence>
<dbReference type="Pfam" id="PF00005">
    <property type="entry name" value="ABC_tran"/>
    <property type="match status" value="1"/>
</dbReference>
<proteinExistence type="inferred from homology"/>
<dbReference type="PANTHER" id="PTHR43776">
    <property type="entry name" value="TRANSPORT ATP-BINDING PROTEIN"/>
    <property type="match status" value="1"/>
</dbReference>
<dbReference type="EMBL" id="BBMS01000005">
    <property type="protein sequence ID" value="GAL24692.1"/>
    <property type="molecule type" value="Genomic_DNA"/>
</dbReference>